<organism evidence="1 3">
    <name type="scientific">Sodalis glossinidius (strain morsitans)</name>
    <dbReference type="NCBI Taxonomy" id="343509"/>
    <lineage>
        <taxon>Bacteria</taxon>
        <taxon>Pseudomonadati</taxon>
        <taxon>Pseudomonadota</taxon>
        <taxon>Gammaproteobacteria</taxon>
        <taxon>Enterobacterales</taxon>
        <taxon>Bruguierivoracaceae</taxon>
        <taxon>Sodalis</taxon>
    </lineage>
</organism>
<evidence type="ECO:0000313" key="3">
    <source>
        <dbReference type="Proteomes" id="UP000001932"/>
    </source>
</evidence>
<evidence type="ECO:0000313" key="2">
    <source>
        <dbReference type="EMBL" id="CRL46041.1"/>
    </source>
</evidence>
<sequence length="158" mass="18038">MSVALAFYQLRDMAYLIHFDKFRASVTADKEGHNAISFEIDGVMDKRSISYGRHHEDVNAIKRQTLTNSGEFLDSAHVGDRQIEAALAEVSYDKDLNLFTVVYQGNWDRLCLDRLTTATKDAMAMHPSLAQEWLTLHMKSFDYFARLRSSRVMLISGV</sequence>
<dbReference type="Proteomes" id="UP000245838">
    <property type="component" value="Chromosome sggmmb4_Chromosome"/>
</dbReference>
<dbReference type="KEGG" id="sgl:SG1836"/>
<name>Q2NRW4_SODGM</name>
<protein>
    <submittedName>
        <fullName evidence="1">Uncharacterized protein</fullName>
    </submittedName>
</protein>
<dbReference type="AlphaFoldDB" id="Q2NRW4"/>
<keyword evidence="3" id="KW-1185">Reference proteome</keyword>
<dbReference type="Proteomes" id="UP000001932">
    <property type="component" value="Chromosome"/>
</dbReference>
<dbReference type="RefSeq" id="WP_011411783.1">
    <property type="nucleotide sequence ID" value="NC_007712.1"/>
</dbReference>
<dbReference type="EMBL" id="AP008232">
    <property type="protein sequence ID" value="BAE75111.1"/>
    <property type="molecule type" value="Genomic_DNA"/>
</dbReference>
<accession>Q2NRW4</accession>
<gene>
    <name evidence="1" type="ordered locus">SG1836</name>
    <name evidence="2" type="ORF">SGGMMB4_04276</name>
</gene>
<dbReference type="EMBL" id="LN854557">
    <property type="protein sequence ID" value="CRL46041.1"/>
    <property type="molecule type" value="Genomic_DNA"/>
</dbReference>
<dbReference type="BioCyc" id="SGLO343509:SGP1_RS16625-MONOMER"/>
<evidence type="ECO:0000313" key="4">
    <source>
        <dbReference type="Proteomes" id="UP000245838"/>
    </source>
</evidence>
<evidence type="ECO:0000313" key="1">
    <source>
        <dbReference type="EMBL" id="BAE75111.1"/>
    </source>
</evidence>
<dbReference type="STRING" id="343509.SG1836"/>
<proteinExistence type="predicted"/>
<dbReference type="OrthoDB" id="6559336at2"/>
<dbReference type="eggNOG" id="ENOG5033Y2C">
    <property type="taxonomic scope" value="Bacteria"/>
</dbReference>
<reference evidence="1 3" key="1">
    <citation type="journal article" date="2006" name="Genome Res.">
        <title>Massive genome erosion and functional adaptations provide insights into the symbiotic lifestyle of Sodalis glossinidius in the tsetse host.</title>
        <authorList>
            <person name="Toh H."/>
            <person name="Weiss B.L."/>
            <person name="Perkin S.A.H."/>
            <person name="Yamashita A."/>
            <person name="Oshima K."/>
            <person name="Hattori M."/>
            <person name="Aksoy S."/>
        </authorList>
    </citation>
    <scope>NUCLEOTIDE SEQUENCE [LARGE SCALE GENOMIC DNA]</scope>
    <source>
        <strain evidence="1">Morsitans</strain>
        <strain evidence="3">morsitans</strain>
    </source>
</reference>
<reference evidence="2 4" key="2">
    <citation type="submission" date="2015-05" db="EMBL/GenBank/DDBJ databases">
        <authorList>
            <person name="Goodhead I."/>
        </authorList>
    </citation>
    <scope>NUCLEOTIDE SEQUENCE [LARGE SCALE GENOMIC DNA]</scope>
    <source>
        <strain evidence="2">B4</strain>
        <strain evidence="4">morsitans</strain>
    </source>
</reference>
<dbReference type="HOGENOM" id="CLU_1668238_0_0_6"/>